<dbReference type="InterPro" id="IPR024459">
    <property type="entry name" value="Acb1-like_N"/>
</dbReference>
<organism evidence="3 4">
    <name type="scientific">Gluconobacter oxydans NBRC 3293</name>
    <dbReference type="NCBI Taxonomy" id="1315969"/>
    <lineage>
        <taxon>Bacteria</taxon>
        <taxon>Pseudomonadati</taxon>
        <taxon>Pseudomonadota</taxon>
        <taxon>Alphaproteobacteria</taxon>
        <taxon>Acetobacterales</taxon>
        <taxon>Acetobacteraceae</taxon>
        <taxon>Gluconobacter</taxon>
    </lineage>
</organism>
<evidence type="ECO:0000313" key="3">
    <source>
        <dbReference type="EMBL" id="GEM17874.1"/>
    </source>
</evidence>
<dbReference type="Pfam" id="PF06381">
    <property type="entry name" value="Phage_portal_3"/>
    <property type="match status" value="1"/>
</dbReference>
<feature type="region of interest" description="Disordered" evidence="1">
    <location>
        <begin position="493"/>
        <end position="539"/>
    </location>
</feature>
<sequence length="539" mass="59727">MKQWFSRNRERKPLPERREPVLSRPDRRMNLRSFRGHGSAVVPADPRIAFEAYAPPKGVVGTAPEALAMDGDSVDAVADMGGWAATAAPVLRDYFEDGLAFLGYPQLAQMAQRAEFRKPCEVIAREATREWIEFRSDKQGGDAEENEEAAQRIQDVEREFERLNVRRIIQRHVLHGLTFGLGHIWIGIRGSALTTDAQSQPLVIGPKGMAKGSLERLANIEPIWTTPNSYNANNPLAPNFYKPDNWWVLGTMVDSSRLLTTIPYPVSQILAPAFNFGGQSLTQLLRAYVHNYLATRNSTATIVRNFSKLVLKTDMTGNMQTDIGSGMDAQPMPYSDVDMASVQGRAAYMQDVSEGQGTIVVDKEREDASIIATPLSGLDALQAQSMEAMASIPGIPLVKLFGIQPTGLNASSDGEIRVFYDEISAFQEANIRPSLQRIFEAVQIHLWGEIDEGLSFNFVPLWQMDEKQLAEIEKIKADLMAVLSTAGIVSPEECREREATDDHSIFKGVDLTGPPPEPPQPEQMPDMESLLKKGEGEED</sequence>
<feature type="compositionally biased region" description="Basic and acidic residues" evidence="1">
    <location>
        <begin position="493"/>
        <end position="505"/>
    </location>
</feature>
<protein>
    <recommendedName>
        <fullName evidence="2">Anti-CBASS protein Acb1-like N-terminal domain-containing protein</fullName>
    </recommendedName>
</protein>
<dbReference type="RefSeq" id="WP_172493323.1">
    <property type="nucleotide sequence ID" value="NZ_BARJ01000012.1"/>
</dbReference>
<feature type="region of interest" description="Disordered" evidence="1">
    <location>
        <begin position="1"/>
        <end position="28"/>
    </location>
</feature>
<proteinExistence type="predicted"/>
<evidence type="ECO:0000313" key="4">
    <source>
        <dbReference type="Proteomes" id="UP000484858"/>
    </source>
</evidence>
<gene>
    <name evidence="3" type="ORF">NBRC3293_2371</name>
</gene>
<dbReference type="AlphaFoldDB" id="A0A829X173"/>
<evidence type="ECO:0000259" key="2">
    <source>
        <dbReference type="Pfam" id="PF06381"/>
    </source>
</evidence>
<comment type="caution">
    <text evidence="3">The sequence shown here is derived from an EMBL/GenBank/DDBJ whole genome shotgun (WGS) entry which is preliminary data.</text>
</comment>
<feature type="compositionally biased region" description="Basic and acidic residues" evidence="1">
    <location>
        <begin position="7"/>
        <end position="28"/>
    </location>
</feature>
<feature type="compositionally biased region" description="Pro residues" evidence="1">
    <location>
        <begin position="513"/>
        <end position="522"/>
    </location>
</feature>
<feature type="domain" description="Anti-CBASS protein Acb1-like N-terminal" evidence="2">
    <location>
        <begin position="107"/>
        <end position="480"/>
    </location>
</feature>
<evidence type="ECO:0000256" key="1">
    <source>
        <dbReference type="SAM" id="MobiDB-lite"/>
    </source>
</evidence>
<feature type="compositionally biased region" description="Basic and acidic residues" evidence="1">
    <location>
        <begin position="529"/>
        <end position="539"/>
    </location>
</feature>
<dbReference type="Proteomes" id="UP000484858">
    <property type="component" value="Unassembled WGS sequence"/>
</dbReference>
<accession>A0A829X173</accession>
<dbReference type="EMBL" id="BARJ01000012">
    <property type="protein sequence ID" value="GEM17874.1"/>
    <property type="molecule type" value="Genomic_DNA"/>
</dbReference>
<reference evidence="3 4" key="1">
    <citation type="submission" date="2013-04" db="EMBL/GenBank/DDBJ databases">
        <title>Gluconobacter oxydans NBRC 3293 whole genome sequence.</title>
        <authorList>
            <person name="Matsutani M."/>
            <person name="Yakushi T."/>
            <person name="Matsushita K."/>
        </authorList>
    </citation>
    <scope>NUCLEOTIDE SEQUENCE [LARGE SCALE GENOMIC DNA]</scope>
    <source>
        <strain evidence="3 4">NBRC 3293</strain>
    </source>
</reference>
<name>A0A829X173_GLUOY</name>